<protein>
    <submittedName>
        <fullName evidence="1">Uncharacterized protein</fullName>
    </submittedName>
</protein>
<dbReference type="OrthoDB" id="269227at2759"/>
<keyword evidence="2" id="KW-1185">Reference proteome</keyword>
<accession>A0A8J2PVT3</accession>
<dbReference type="AlphaFoldDB" id="A0A8J2PVT3"/>
<reference evidence="1" key="1">
    <citation type="submission" date="2021-06" db="EMBL/GenBank/DDBJ databases">
        <authorList>
            <person name="Hodson N. C."/>
            <person name="Mongue J. A."/>
            <person name="Jaron S. K."/>
        </authorList>
    </citation>
    <scope>NUCLEOTIDE SEQUENCE</scope>
</reference>
<sequence>MERDPTAAPGLRSGLRTKYMAADIGSDGFIIFIVLAKPKSSGELTLASANPNEHPMIDPNVLSHPDDMNSKILKNDYPNQCI</sequence>
<gene>
    <name evidence="1" type="ORF">AFUS01_LOCUS39938</name>
</gene>
<dbReference type="Proteomes" id="UP000708208">
    <property type="component" value="Unassembled WGS sequence"/>
</dbReference>
<proteinExistence type="predicted"/>
<comment type="caution">
    <text evidence="1">The sequence shown here is derived from an EMBL/GenBank/DDBJ whole genome shotgun (WGS) entry which is preliminary data.</text>
</comment>
<evidence type="ECO:0000313" key="1">
    <source>
        <dbReference type="EMBL" id="CAG7830112.1"/>
    </source>
</evidence>
<organism evidence="1 2">
    <name type="scientific">Allacma fusca</name>
    <dbReference type="NCBI Taxonomy" id="39272"/>
    <lineage>
        <taxon>Eukaryota</taxon>
        <taxon>Metazoa</taxon>
        <taxon>Ecdysozoa</taxon>
        <taxon>Arthropoda</taxon>
        <taxon>Hexapoda</taxon>
        <taxon>Collembola</taxon>
        <taxon>Symphypleona</taxon>
        <taxon>Sminthuridae</taxon>
        <taxon>Allacma</taxon>
    </lineage>
</organism>
<name>A0A8J2PVT3_9HEXA</name>
<dbReference type="EMBL" id="CAJVCH010554353">
    <property type="protein sequence ID" value="CAG7830112.1"/>
    <property type="molecule type" value="Genomic_DNA"/>
</dbReference>
<evidence type="ECO:0000313" key="2">
    <source>
        <dbReference type="Proteomes" id="UP000708208"/>
    </source>
</evidence>